<protein>
    <recommendedName>
        <fullName evidence="8">Glycine--tRNA ligase</fullName>
        <ecNumber evidence="8">6.1.1.14</ecNumber>
    </recommendedName>
    <alternativeName>
        <fullName evidence="8">Glycyl-tRNA synthetase</fullName>
        <shortName evidence="8">GlyRS</shortName>
    </alternativeName>
</protein>
<comment type="subcellular location">
    <subcellularLocation>
        <location evidence="8">Cytoplasm</location>
    </subcellularLocation>
</comment>
<keyword evidence="6 8" id="KW-0648">Protein biosynthesis</keyword>
<dbReference type="SUPFAM" id="SSF52954">
    <property type="entry name" value="Class II aaRS ABD-related"/>
    <property type="match status" value="1"/>
</dbReference>
<dbReference type="EMBL" id="CP019640">
    <property type="protein sequence ID" value="AQQ52974.1"/>
    <property type="molecule type" value="Genomic_DNA"/>
</dbReference>
<comment type="catalytic activity">
    <reaction evidence="8">
        <text>tRNA(Gly) + glycine + ATP = glycyl-tRNA(Gly) + AMP + diphosphate</text>
        <dbReference type="Rhea" id="RHEA:16013"/>
        <dbReference type="Rhea" id="RHEA-COMP:9664"/>
        <dbReference type="Rhea" id="RHEA-COMP:9683"/>
        <dbReference type="ChEBI" id="CHEBI:30616"/>
        <dbReference type="ChEBI" id="CHEBI:33019"/>
        <dbReference type="ChEBI" id="CHEBI:57305"/>
        <dbReference type="ChEBI" id="CHEBI:78442"/>
        <dbReference type="ChEBI" id="CHEBI:78522"/>
        <dbReference type="ChEBI" id="CHEBI:456215"/>
        <dbReference type="EC" id="6.1.1.14"/>
    </reaction>
</comment>
<feature type="binding site" evidence="8">
    <location>
        <begin position="219"/>
        <end position="223"/>
    </location>
    <ligand>
        <name>substrate</name>
    </ligand>
</feature>
<organism evidence="10 11">
    <name type="scientific">Planococcus lenghuensis</name>
    <dbReference type="NCBI Taxonomy" id="2213202"/>
    <lineage>
        <taxon>Bacteria</taxon>
        <taxon>Bacillati</taxon>
        <taxon>Bacillota</taxon>
        <taxon>Bacilli</taxon>
        <taxon>Bacillales</taxon>
        <taxon>Caryophanaceae</taxon>
        <taxon>Planococcus</taxon>
    </lineage>
</organism>
<keyword evidence="5 8" id="KW-0067">ATP-binding</keyword>
<dbReference type="GO" id="GO:0004081">
    <property type="term" value="F:bis(5'-nucleosyl)-tetraphosphatase (asymmetrical) activity"/>
    <property type="evidence" value="ECO:0007669"/>
    <property type="project" value="UniProtKB-ARBA"/>
</dbReference>
<evidence type="ECO:0000259" key="9">
    <source>
        <dbReference type="PROSITE" id="PS50862"/>
    </source>
</evidence>
<dbReference type="NCBIfam" id="NF003211">
    <property type="entry name" value="PRK04173.1"/>
    <property type="match status" value="1"/>
</dbReference>
<evidence type="ECO:0000313" key="11">
    <source>
        <dbReference type="Proteomes" id="UP000188184"/>
    </source>
</evidence>
<keyword evidence="4 8" id="KW-0547">Nucleotide-binding</keyword>
<evidence type="ECO:0000256" key="6">
    <source>
        <dbReference type="ARBA" id="ARBA00022917"/>
    </source>
</evidence>
<dbReference type="PANTHER" id="PTHR10745:SF8">
    <property type="entry name" value="DNA POLYMERASE SUBUNIT GAMMA-2, MITOCHONDRIAL"/>
    <property type="match status" value="1"/>
</dbReference>
<evidence type="ECO:0000313" key="10">
    <source>
        <dbReference type="EMBL" id="AQQ52974.1"/>
    </source>
</evidence>
<dbReference type="GO" id="GO:0015966">
    <property type="term" value="P:diadenosine tetraphosphate biosynthetic process"/>
    <property type="evidence" value="ECO:0007669"/>
    <property type="project" value="UniProtKB-ARBA"/>
</dbReference>
<evidence type="ECO:0000256" key="4">
    <source>
        <dbReference type="ARBA" id="ARBA00022741"/>
    </source>
</evidence>
<dbReference type="GO" id="GO:0016740">
    <property type="term" value="F:transferase activity"/>
    <property type="evidence" value="ECO:0007669"/>
    <property type="project" value="UniProtKB-ARBA"/>
</dbReference>
<dbReference type="CDD" id="cd00774">
    <property type="entry name" value="GlyRS-like_core"/>
    <property type="match status" value="1"/>
</dbReference>
<dbReference type="GO" id="GO:0004820">
    <property type="term" value="F:glycine-tRNA ligase activity"/>
    <property type="evidence" value="ECO:0007669"/>
    <property type="project" value="UniProtKB-UniRule"/>
</dbReference>
<proteinExistence type="inferred from homology"/>
<dbReference type="GO" id="GO:0005829">
    <property type="term" value="C:cytosol"/>
    <property type="evidence" value="ECO:0007669"/>
    <property type="project" value="UniProtKB-ARBA"/>
</dbReference>
<dbReference type="InterPro" id="IPR004154">
    <property type="entry name" value="Anticodon-bd"/>
</dbReference>
<dbReference type="GO" id="GO:0140096">
    <property type="term" value="F:catalytic activity, acting on a protein"/>
    <property type="evidence" value="ECO:0007669"/>
    <property type="project" value="UniProtKB-ARBA"/>
</dbReference>
<feature type="binding site" evidence="8">
    <location>
        <begin position="204"/>
        <end position="206"/>
    </location>
    <ligand>
        <name>ATP</name>
        <dbReference type="ChEBI" id="CHEBI:30616"/>
    </ligand>
</feature>
<evidence type="ECO:0000256" key="7">
    <source>
        <dbReference type="ARBA" id="ARBA00023146"/>
    </source>
</evidence>
<dbReference type="HAMAP" id="MF_00253_B">
    <property type="entry name" value="Gly_tRNA_synth_B"/>
    <property type="match status" value="1"/>
</dbReference>
<comment type="subunit">
    <text evidence="8">Homodimer.</text>
</comment>
<keyword evidence="3 8" id="KW-0436">Ligase</keyword>
<comment type="similarity">
    <text evidence="1 8">Belongs to the class-II aminoacyl-tRNA synthetase family.</text>
</comment>
<dbReference type="Gene3D" id="3.40.50.800">
    <property type="entry name" value="Anticodon-binding domain"/>
    <property type="match status" value="1"/>
</dbReference>
<dbReference type="GO" id="GO:0006426">
    <property type="term" value="P:glycyl-tRNA aminoacylation"/>
    <property type="evidence" value="ECO:0007669"/>
    <property type="project" value="UniProtKB-UniRule"/>
</dbReference>
<dbReference type="EC" id="6.1.1.14" evidence="8"/>
<dbReference type="AlphaFoldDB" id="A0A1Q2KXZ3"/>
<dbReference type="OrthoDB" id="9760853at2"/>
<evidence type="ECO:0000256" key="3">
    <source>
        <dbReference type="ARBA" id="ARBA00022598"/>
    </source>
</evidence>
<dbReference type="Proteomes" id="UP000188184">
    <property type="component" value="Chromosome"/>
</dbReference>
<dbReference type="GO" id="GO:0070062">
    <property type="term" value="C:extracellular exosome"/>
    <property type="evidence" value="ECO:0007669"/>
    <property type="project" value="UniProtKB-ARBA"/>
</dbReference>
<dbReference type="InterPro" id="IPR045864">
    <property type="entry name" value="aa-tRNA-synth_II/BPL/LPL"/>
</dbReference>
<dbReference type="InterPro" id="IPR002314">
    <property type="entry name" value="aa-tRNA-synt_IIb"/>
</dbReference>
<dbReference type="Gene3D" id="3.30.930.10">
    <property type="entry name" value="Bira Bifunctional Protein, Domain 2"/>
    <property type="match status" value="1"/>
</dbReference>
<dbReference type="InterPro" id="IPR002315">
    <property type="entry name" value="tRNA-synt_gly"/>
</dbReference>
<dbReference type="GO" id="GO:1990742">
    <property type="term" value="C:microvesicle"/>
    <property type="evidence" value="ECO:0007669"/>
    <property type="project" value="UniProtKB-ARBA"/>
</dbReference>
<dbReference type="Pfam" id="PF03129">
    <property type="entry name" value="HGTP_anticodon"/>
    <property type="match status" value="1"/>
</dbReference>
<dbReference type="InterPro" id="IPR022961">
    <property type="entry name" value="Gly_tRNA_ligase_bac"/>
</dbReference>
<dbReference type="SUPFAM" id="SSF55681">
    <property type="entry name" value="Class II aaRS and biotin synthetases"/>
    <property type="match status" value="1"/>
</dbReference>
<dbReference type="PRINTS" id="PR01043">
    <property type="entry name" value="TRNASYNTHGLY"/>
</dbReference>
<feature type="domain" description="Aminoacyl-transfer RNA synthetases class-II family profile" evidence="9">
    <location>
        <begin position="152"/>
        <end position="374"/>
    </location>
</feature>
<feature type="binding site" evidence="8">
    <location>
        <begin position="332"/>
        <end position="335"/>
    </location>
    <ligand>
        <name>ATP</name>
        <dbReference type="ChEBI" id="CHEBI:30616"/>
    </ligand>
</feature>
<dbReference type="InterPro" id="IPR036621">
    <property type="entry name" value="Anticodon-bd_dom_sf"/>
</dbReference>
<sequence length="460" mass="53067">MEKSMDTIVSLAKHRGFVFPGSDIYGGLANTWDYGPLGVELKNNVKKAWWKKFVQESPYNVGLDAAILMNPKTWVASGHVGNFNDPMIDCKNCKTRLRADKLIENAYNQKGEEIIADGLSFGKMRELIDEQDIACPVCGAHDFTDIRQFNLMFKTFQGVTEESSNEIFLRPETAQGIFVNYKNVQRSMRKKLPFGIAQIGKSFRNEITPGNFTFRTREFEQMELEFFCKPEDDLEWFSYWRNYCRDWLLAHGIKEDSIRLRDHDEDELSHYSNATTDIEYKFPFGWGELWGIADRTDFDLKRHMEHSGDDFTYTDPETNESYVPYCIEPSLGADRVTLAFLIDAYDEEELEGGDSRTVLRFHPSIAPIKAAVLPLSKKLGDKAQEVFATLSKHFAVDYDESQSIGKRYRRQDEIGTPFCITYDFDSVEDGQVTIRHRDSMEQVRLPIADVADYVSKHLEY</sequence>
<dbReference type="InterPro" id="IPR006195">
    <property type="entry name" value="aa-tRNA-synth_II"/>
</dbReference>
<evidence type="ECO:0000256" key="5">
    <source>
        <dbReference type="ARBA" id="ARBA00022840"/>
    </source>
</evidence>
<feature type="binding site" evidence="8">
    <location>
        <begin position="214"/>
        <end position="219"/>
    </location>
    <ligand>
        <name>ATP</name>
        <dbReference type="ChEBI" id="CHEBI:30616"/>
    </ligand>
</feature>
<feature type="binding site" evidence="8">
    <location>
        <position position="172"/>
    </location>
    <ligand>
        <name>substrate</name>
    </ligand>
</feature>
<dbReference type="RefSeq" id="WP_077588857.1">
    <property type="nucleotide sequence ID" value="NZ_CP019640.1"/>
</dbReference>
<evidence type="ECO:0000256" key="8">
    <source>
        <dbReference type="HAMAP-Rule" id="MF_00253"/>
    </source>
</evidence>
<dbReference type="NCBIfam" id="TIGR00389">
    <property type="entry name" value="glyS_dimeric"/>
    <property type="match status" value="1"/>
</dbReference>
<dbReference type="FunFam" id="3.40.50.800:FF:000002">
    <property type="entry name" value="Glycine--tRNA ligase"/>
    <property type="match status" value="1"/>
</dbReference>
<evidence type="ECO:0000256" key="1">
    <source>
        <dbReference type="ARBA" id="ARBA00008226"/>
    </source>
</evidence>
<comment type="function">
    <text evidence="8">Catalyzes the attachment of glycine to tRNA(Gly).</text>
</comment>
<dbReference type="GO" id="GO:0005524">
    <property type="term" value="F:ATP binding"/>
    <property type="evidence" value="ECO:0007669"/>
    <property type="project" value="UniProtKB-UniRule"/>
</dbReference>
<dbReference type="InterPro" id="IPR033731">
    <property type="entry name" value="GlyRS-like_core"/>
</dbReference>
<dbReference type="PANTHER" id="PTHR10745">
    <property type="entry name" value="GLYCYL-TRNA SYNTHETASE/DNA POLYMERASE SUBUNIT GAMMA-2"/>
    <property type="match status" value="1"/>
</dbReference>
<feature type="binding site" evidence="8">
    <location>
        <begin position="328"/>
        <end position="332"/>
    </location>
    <ligand>
        <name>substrate</name>
    </ligand>
</feature>
<reference evidence="10 11" key="1">
    <citation type="submission" date="2017-02" db="EMBL/GenBank/DDBJ databases">
        <title>The complete genomic sequence of a novel cold adapted crude oil-degrading bacterium Planococcus qaidamina Y42.</title>
        <authorList>
            <person name="Yang R."/>
        </authorList>
    </citation>
    <scope>NUCLEOTIDE SEQUENCE [LARGE SCALE GENOMIC DNA]</scope>
    <source>
        <strain evidence="10 11">Y42</strain>
    </source>
</reference>
<evidence type="ECO:0000256" key="2">
    <source>
        <dbReference type="ARBA" id="ARBA00022490"/>
    </source>
</evidence>
<dbReference type="KEGG" id="pmar:B0X71_07645"/>
<accession>A0A1Q2KXZ3</accession>
<keyword evidence="11" id="KW-1185">Reference proteome</keyword>
<feature type="binding site" evidence="8">
    <location>
        <position position="98"/>
    </location>
    <ligand>
        <name>substrate</name>
    </ligand>
</feature>
<feature type="binding site" evidence="8">
    <location>
        <begin position="288"/>
        <end position="289"/>
    </location>
    <ligand>
        <name>ATP</name>
        <dbReference type="ChEBI" id="CHEBI:30616"/>
    </ligand>
</feature>
<dbReference type="PROSITE" id="PS50862">
    <property type="entry name" value="AA_TRNA_LIGASE_II"/>
    <property type="match status" value="1"/>
</dbReference>
<name>A0A1Q2KXZ3_9BACL</name>
<keyword evidence="7 8" id="KW-0030">Aminoacyl-tRNA synthetase</keyword>
<dbReference type="Pfam" id="PF00587">
    <property type="entry name" value="tRNA-synt_2b"/>
    <property type="match status" value="1"/>
</dbReference>
<dbReference type="CDD" id="cd00858">
    <property type="entry name" value="GlyRS_anticodon"/>
    <property type="match status" value="1"/>
</dbReference>
<keyword evidence="2 8" id="KW-0963">Cytoplasm</keyword>
<dbReference type="InterPro" id="IPR027031">
    <property type="entry name" value="Gly-tRNA_synthase/POLG2"/>
</dbReference>
<gene>
    <name evidence="8" type="primary">glyQS</name>
    <name evidence="10" type="ORF">B0X71_07645</name>
</gene>